<feature type="compositionally biased region" description="Acidic residues" evidence="4">
    <location>
        <begin position="984"/>
        <end position="1003"/>
    </location>
</feature>
<evidence type="ECO:0000256" key="3">
    <source>
        <dbReference type="ARBA" id="ARBA00023242"/>
    </source>
</evidence>
<dbReference type="PANTHER" id="PTHR23193:SF23">
    <property type="entry name" value="NUCLEAR PORE COMPLEX PROTEIN NUP153"/>
    <property type="match status" value="1"/>
</dbReference>
<feature type="compositionally biased region" description="Basic and acidic residues" evidence="4">
    <location>
        <begin position="971"/>
        <end position="981"/>
    </location>
</feature>
<dbReference type="EMBL" id="CP017557">
    <property type="protein sequence ID" value="AOW04800.1"/>
    <property type="molecule type" value="Genomic_DNA"/>
</dbReference>
<proteinExistence type="predicted"/>
<feature type="compositionally biased region" description="Gly residues" evidence="4">
    <location>
        <begin position="523"/>
        <end position="532"/>
    </location>
</feature>
<dbReference type="KEGG" id="yli:2912946"/>
<feature type="compositionally biased region" description="Basic and acidic residues" evidence="4">
    <location>
        <begin position="719"/>
        <end position="731"/>
    </location>
</feature>
<dbReference type="GO" id="GO:0017056">
    <property type="term" value="F:structural constituent of nuclear pore"/>
    <property type="evidence" value="ECO:0007669"/>
    <property type="project" value="TreeGrafter"/>
</dbReference>
<evidence type="ECO:0000313" key="7">
    <source>
        <dbReference type="Proteomes" id="UP000182444"/>
    </source>
</evidence>
<evidence type="ECO:0000313" key="6">
    <source>
        <dbReference type="EMBL" id="AOW04800.1"/>
    </source>
</evidence>
<dbReference type="Gene3D" id="2.130.10.10">
    <property type="entry name" value="YVTN repeat-like/Quinoprotein amine dehydrogenase"/>
    <property type="match status" value="1"/>
</dbReference>
<dbReference type="GO" id="GO:0005643">
    <property type="term" value="C:nuclear pore"/>
    <property type="evidence" value="ECO:0007669"/>
    <property type="project" value="TreeGrafter"/>
</dbReference>
<feature type="compositionally biased region" description="Basic and acidic residues" evidence="4">
    <location>
        <begin position="605"/>
        <end position="621"/>
    </location>
</feature>
<feature type="compositionally biased region" description="Low complexity" evidence="4">
    <location>
        <begin position="510"/>
        <end position="522"/>
    </location>
</feature>
<keyword evidence="2" id="KW-0813">Transport</keyword>
<accession>A0A1D8NGP1</accession>
<dbReference type="PANTHER" id="PTHR23193">
    <property type="entry name" value="NUCLEAR PORE COMPLEX PROTEIN NUP"/>
    <property type="match status" value="1"/>
</dbReference>
<dbReference type="GO" id="GO:0006405">
    <property type="term" value="P:RNA export from nucleus"/>
    <property type="evidence" value="ECO:0007669"/>
    <property type="project" value="TreeGrafter"/>
</dbReference>
<reference evidence="6 7" key="1">
    <citation type="journal article" date="2016" name="PLoS ONE">
        <title>Sequence Assembly of Yarrowia lipolytica Strain W29/CLIB89 Shows Transposable Element Diversity.</title>
        <authorList>
            <person name="Magnan C."/>
            <person name="Yu J."/>
            <person name="Chang I."/>
            <person name="Jahn E."/>
            <person name="Kanomata Y."/>
            <person name="Wu J."/>
            <person name="Zeller M."/>
            <person name="Oakes M."/>
            <person name="Baldi P."/>
            <person name="Sandmeyer S."/>
        </authorList>
    </citation>
    <scope>NUCLEOTIDE SEQUENCE [LARGE SCALE GENOMIC DNA]</scope>
    <source>
        <strain evidence="7">CLIB89(W29)</strain>
    </source>
</reference>
<feature type="compositionally biased region" description="Basic and acidic residues" evidence="4">
    <location>
        <begin position="779"/>
        <end position="795"/>
    </location>
</feature>
<sequence length="1339" mass="144340">MTIATLEETHTDKFGFKGLAGGQIQVVPGWGEEELGRKLVQLFDVANSSGLFVAAGNDDAFVVGKLSDLHEIGFTSEFKKSLEDKVTKHKLNGKPSHVGFTSDEKSIYAGVDGELRVFATDKPDTQLKSIVLGDDIAQVLPNPRVASDAAVVTANGSLFFLDLAKGTSKRIEVPESVTRASWSPKGKQLVAGTSGNCSIYQLRPDGSTAAVVEAPTNNEDEVLSGTAEVTEILWLETHLFFVSYSKVDDEDTESSSYLIFRDKNGPTTYKKAEEDLSPPFGDASRGRSWFSAVLRDYAGLDYLIATNFAPSTEITMLTKDEILRATDDSMNATMPYTDFDTSAIGIGLDVTSKDDVDTPIPGASTSDPLPLLWILNNEGRLAGWHIVSLDGIKQHTAGVEPLQKAISEAAKEASTAASLFGGDGGSSQQKTASPSPFAAGPGTASPFAAGASPFAADASPFAAGASGSPFAAGASKLSFSNFKNPTLPDEKPKSENTPTFGSSKFGDMKFGNSSFGSSSFGSSGPGGSGGAFGAKVTFGSGSNPKEPSPVPEAQSTQPTSTPTIQKMDDDSDDEGHNFKFDESMADDLEPTTEGDQTDQLLAALAKDDAPAAKDAPSKDGDSALFAPLTAQKGMGLTSRHAKAKKDDKKDDKEDDTKPVPSFGFNLNKTSASATGKSKFGSQATGGSGFTFGKDSNSESPFLAAAASNPFAGKGFFGSTEKKDEAEEKPKTDSAASNEPKITELSSGDDEGESKKSEQSIADKPKELQVKDQSQPMERVSSREKTPIKELIKKFDSSSSQDLNKEDLQKLKAASGQTKSTPEVAVEDEDDEQEDDALEKLDQASFAKHTTHGKSDTDPAKFDDDAQEKAALEKLDEAGFAKEASSGSSGEAPKTSVKFDDDAEEDEALKRLNEASFTKEANGSSNQEGDSSFAQFDEDDENEFDEFDDDYEDYEGEFTEENVDEEDEEDADYVHVHDERNQTESIDETYEFDDGDDEHDDDFDNSVVDPSLKPPALPVSGVYSGFEPASSLPAAAVERAPMVSTETQTEPEPEPAHEQPEPEPEPEPFAMPLPVPSMKMFEDSSTETPKTLGAAMEQIYLEVESEFETLTENYHLLETYLRDQDAFQEEEYALSITEVEKWRLGGAYELANEVFEELEKVSPYAAKFEGADDDINKCNKGLGVLEYKIARYQSLRPKEEKEEVLRQRALSAREQKLKNSLRVKTEKIRSDLIDLEATVTQMKAQTIFLNGGTYSTSITRIQDTIGRITENFRERLANLDAIEATETLDNLSLASAGDVKAITTGDSSFVGPDESSYFIVPSDAPFANSFRQLMGGRQVM</sequence>
<dbReference type="InterPro" id="IPR018247">
    <property type="entry name" value="EF_Hand_1_Ca_BS"/>
</dbReference>
<dbReference type="Pfam" id="PF16755">
    <property type="entry name" value="Beta-prop_NUP159_NUP214"/>
    <property type="match status" value="1"/>
</dbReference>
<dbReference type="eggNOG" id="KOG3630">
    <property type="taxonomic scope" value="Eukaryota"/>
</dbReference>
<dbReference type="InterPro" id="IPR015943">
    <property type="entry name" value="WD40/YVTN_repeat-like_dom_sf"/>
</dbReference>
<feature type="compositionally biased region" description="Basic and acidic residues" evidence="4">
    <location>
        <begin position="752"/>
        <end position="769"/>
    </location>
</feature>
<dbReference type="VEuPathDB" id="FungiDB:YALI0_E01276g"/>
<dbReference type="Proteomes" id="UP000182444">
    <property type="component" value="Chromosome 1E"/>
</dbReference>
<feature type="compositionally biased region" description="Low complexity" evidence="4">
    <location>
        <begin position="880"/>
        <end position="891"/>
    </location>
</feature>
<comment type="subcellular location">
    <subcellularLocation>
        <location evidence="1">Nucleus</location>
    </subcellularLocation>
</comment>
<feature type="compositionally biased region" description="Acidic residues" evidence="4">
    <location>
        <begin position="583"/>
        <end position="596"/>
    </location>
</feature>
<feature type="compositionally biased region" description="Basic and acidic residues" evidence="4">
    <location>
        <begin position="644"/>
        <end position="657"/>
    </location>
</feature>
<gene>
    <name evidence="6" type="ORF">YALI1_E01798g</name>
</gene>
<feature type="compositionally biased region" description="Polar residues" evidence="4">
    <location>
        <begin position="914"/>
        <end position="933"/>
    </location>
</feature>
<feature type="compositionally biased region" description="Acidic residues" evidence="4">
    <location>
        <begin position="824"/>
        <end position="836"/>
    </location>
</feature>
<feature type="compositionally biased region" description="Basic and acidic residues" evidence="4">
    <location>
        <begin position="852"/>
        <end position="879"/>
    </location>
</feature>
<protein>
    <recommendedName>
        <fullName evidence="5">Nucleoporin Nup159/Nup146 N-terminal domain-containing protein</fullName>
    </recommendedName>
</protein>
<feature type="compositionally biased region" description="Polar residues" evidence="4">
    <location>
        <begin position="664"/>
        <end position="682"/>
    </location>
</feature>
<organism evidence="6 7">
    <name type="scientific">Yarrowia lipolytica</name>
    <name type="common">Candida lipolytica</name>
    <dbReference type="NCBI Taxonomy" id="4952"/>
    <lineage>
        <taxon>Eukaryota</taxon>
        <taxon>Fungi</taxon>
        <taxon>Dikarya</taxon>
        <taxon>Ascomycota</taxon>
        <taxon>Saccharomycotina</taxon>
        <taxon>Dipodascomycetes</taxon>
        <taxon>Dipodascales</taxon>
        <taxon>Dipodascales incertae sedis</taxon>
        <taxon>Yarrowia</taxon>
    </lineage>
</organism>
<evidence type="ECO:0000256" key="2">
    <source>
        <dbReference type="ARBA" id="ARBA00022448"/>
    </source>
</evidence>
<feature type="domain" description="Nucleoporin Nup159/Nup146 N-terminal" evidence="5">
    <location>
        <begin position="40"/>
        <end position="381"/>
    </location>
</feature>
<dbReference type="SUPFAM" id="SSF117289">
    <property type="entry name" value="Nucleoporin domain"/>
    <property type="match status" value="1"/>
</dbReference>
<dbReference type="PROSITE" id="PS00018">
    <property type="entry name" value="EF_HAND_1"/>
    <property type="match status" value="1"/>
</dbReference>
<name>A0A1D8NGP1_YARLL</name>
<dbReference type="RefSeq" id="XP_503409.3">
    <property type="nucleotide sequence ID" value="XM_503409.3"/>
</dbReference>
<feature type="compositionally biased region" description="Low complexity" evidence="4">
    <location>
        <begin position="554"/>
        <end position="563"/>
    </location>
</feature>
<dbReference type="GO" id="GO:0008139">
    <property type="term" value="F:nuclear localization sequence binding"/>
    <property type="evidence" value="ECO:0007669"/>
    <property type="project" value="TreeGrafter"/>
</dbReference>
<dbReference type="GO" id="GO:0006606">
    <property type="term" value="P:protein import into nucleus"/>
    <property type="evidence" value="ECO:0007669"/>
    <property type="project" value="TreeGrafter"/>
</dbReference>
<feature type="region of interest" description="Disordered" evidence="4">
    <location>
        <begin position="418"/>
        <end position="440"/>
    </location>
</feature>
<dbReference type="InterPro" id="IPR026054">
    <property type="entry name" value="Nucleoporin"/>
</dbReference>
<evidence type="ECO:0000256" key="1">
    <source>
        <dbReference type="ARBA" id="ARBA00004123"/>
    </source>
</evidence>
<evidence type="ECO:0000256" key="4">
    <source>
        <dbReference type="SAM" id="MobiDB-lite"/>
    </source>
</evidence>
<dbReference type="VEuPathDB" id="FungiDB:YALI1_E01798g"/>
<feature type="region of interest" description="Disordered" evidence="4">
    <location>
        <begin position="1033"/>
        <end position="1070"/>
    </location>
</feature>
<dbReference type="InterPro" id="IPR039462">
    <property type="entry name" value="Nup159/Nup146_N"/>
</dbReference>
<evidence type="ECO:0000259" key="5">
    <source>
        <dbReference type="Pfam" id="PF16755"/>
    </source>
</evidence>
<feature type="compositionally biased region" description="Acidic residues" evidence="4">
    <location>
        <begin position="935"/>
        <end position="970"/>
    </location>
</feature>
<keyword evidence="3" id="KW-0539">Nucleus</keyword>
<feature type="region of interest" description="Disordered" evidence="4">
    <location>
        <begin position="483"/>
        <end position="1013"/>
    </location>
</feature>
<dbReference type="GeneID" id="2912946"/>